<dbReference type="Gene3D" id="3.40.50.880">
    <property type="match status" value="1"/>
</dbReference>
<dbReference type="PANTHER" id="PTHR43130:SF3">
    <property type="entry name" value="HTH-TYPE TRANSCRIPTIONAL REGULATOR RV1931C"/>
    <property type="match status" value="1"/>
</dbReference>
<dbReference type="EMBL" id="PDEQ01000002">
    <property type="protein sequence ID" value="PEN14310.1"/>
    <property type="molecule type" value="Genomic_DNA"/>
</dbReference>
<dbReference type="SUPFAM" id="SSF52317">
    <property type="entry name" value="Class I glutamine amidotransferase-like"/>
    <property type="match status" value="1"/>
</dbReference>
<evidence type="ECO:0000313" key="2">
    <source>
        <dbReference type="EMBL" id="PEN14310.1"/>
    </source>
</evidence>
<dbReference type="PANTHER" id="PTHR43130">
    <property type="entry name" value="ARAC-FAMILY TRANSCRIPTIONAL REGULATOR"/>
    <property type="match status" value="1"/>
</dbReference>
<reference evidence="2 3" key="1">
    <citation type="submission" date="2017-10" db="EMBL/GenBank/DDBJ databases">
        <title>Draft genome of Longibacter Salinarum.</title>
        <authorList>
            <person name="Goh K.M."/>
            <person name="Shamsir M.S."/>
            <person name="Lim S.W."/>
        </authorList>
    </citation>
    <scope>NUCLEOTIDE SEQUENCE [LARGE SCALE GENOMIC DNA]</scope>
    <source>
        <strain evidence="2 3">KCTC 52045</strain>
    </source>
</reference>
<dbReference type="InterPro" id="IPR029062">
    <property type="entry name" value="Class_I_gatase-like"/>
</dbReference>
<dbReference type="InterPro" id="IPR002818">
    <property type="entry name" value="DJ-1/PfpI"/>
</dbReference>
<protein>
    <submittedName>
        <fullName evidence="2">Thiamine biosynthesis protein ThiJ</fullName>
    </submittedName>
</protein>
<dbReference type="Pfam" id="PF01965">
    <property type="entry name" value="DJ-1_PfpI"/>
    <property type="match status" value="1"/>
</dbReference>
<comment type="caution">
    <text evidence="2">The sequence shown here is derived from an EMBL/GenBank/DDBJ whole genome shotgun (WGS) entry which is preliminary data.</text>
</comment>
<dbReference type="CDD" id="cd03139">
    <property type="entry name" value="GATase1_PfpI_2"/>
    <property type="match status" value="1"/>
</dbReference>
<dbReference type="AlphaFoldDB" id="A0A2A8D0B4"/>
<evidence type="ECO:0000313" key="3">
    <source>
        <dbReference type="Proteomes" id="UP000220102"/>
    </source>
</evidence>
<dbReference type="RefSeq" id="WP_098074488.1">
    <property type="nucleotide sequence ID" value="NZ_PDEQ01000002.1"/>
</dbReference>
<evidence type="ECO:0000259" key="1">
    <source>
        <dbReference type="Pfam" id="PF01965"/>
    </source>
</evidence>
<accession>A0A2A8D0B4</accession>
<dbReference type="OrthoDB" id="9803764at2"/>
<sequence length="195" mass="20718">MSDEAAIGILVFDDIEELDLAGPWEVFSAWGETGSGPPCVAIGASTDPVRCRFGLTVTPDVSIGETPPLQAVVVPGGDGSRQAAKNANLIEFVRDVSKDVRAVLSVCTGVRVLRAAGLLRGRTVTTHREAFGEVRAWPEADLDEDARYVQDGSIWTSAGVTAGIDLALAAVEAWSTREEADRVRAYLEYAGGRTE</sequence>
<name>A0A2A8D0B4_9BACT</name>
<gene>
    <name evidence="2" type="ORF">CRI94_04535</name>
</gene>
<dbReference type="Proteomes" id="UP000220102">
    <property type="component" value="Unassembled WGS sequence"/>
</dbReference>
<feature type="domain" description="DJ-1/PfpI" evidence="1">
    <location>
        <begin position="7"/>
        <end position="172"/>
    </location>
</feature>
<dbReference type="InterPro" id="IPR052158">
    <property type="entry name" value="INH-QAR"/>
</dbReference>
<organism evidence="2 3">
    <name type="scientific">Longibacter salinarum</name>
    <dbReference type="NCBI Taxonomy" id="1850348"/>
    <lineage>
        <taxon>Bacteria</taxon>
        <taxon>Pseudomonadati</taxon>
        <taxon>Rhodothermota</taxon>
        <taxon>Rhodothermia</taxon>
        <taxon>Rhodothermales</taxon>
        <taxon>Salisaetaceae</taxon>
        <taxon>Longibacter</taxon>
    </lineage>
</organism>
<keyword evidence="3" id="KW-1185">Reference proteome</keyword>
<proteinExistence type="predicted"/>